<accession>A0A0X3Q488</accession>
<reference evidence="1" key="1">
    <citation type="submission" date="2016-01" db="EMBL/GenBank/DDBJ databases">
        <title>Reference transcriptome for the parasite Schistocephalus solidus: insights into the molecular evolution of parasitism.</title>
        <authorList>
            <person name="Hebert F.O."/>
            <person name="Grambauer S."/>
            <person name="Barber I."/>
            <person name="Landry C.R."/>
            <person name="Aubin-Horth N."/>
        </authorList>
    </citation>
    <scope>NUCLEOTIDE SEQUENCE</scope>
</reference>
<organism evidence="1">
    <name type="scientific">Schistocephalus solidus</name>
    <name type="common">Tapeworm</name>
    <dbReference type="NCBI Taxonomy" id="70667"/>
    <lineage>
        <taxon>Eukaryota</taxon>
        <taxon>Metazoa</taxon>
        <taxon>Spiralia</taxon>
        <taxon>Lophotrochozoa</taxon>
        <taxon>Platyhelminthes</taxon>
        <taxon>Cestoda</taxon>
        <taxon>Eucestoda</taxon>
        <taxon>Diphyllobothriidea</taxon>
        <taxon>Diphyllobothriidae</taxon>
        <taxon>Schistocephalus</taxon>
    </lineage>
</organism>
<sequence length="103" mass="11097">MGPHGHLVDGWKGWLAAVSHVSQDCAKGESYHVLVEPSVRLGRQAPSCSTKAIAVTGVGVLEKINLAGTGYVRAIAERRRLCRSFTAQIFSKLPFLHSPATSR</sequence>
<dbReference type="AlphaFoldDB" id="A0A0X3Q488"/>
<proteinExistence type="predicted"/>
<evidence type="ECO:0000313" key="1">
    <source>
        <dbReference type="EMBL" id="JAP59023.1"/>
    </source>
</evidence>
<gene>
    <name evidence="1" type="ORF">TR99323</name>
</gene>
<name>A0A0X3Q488_SCHSO</name>
<dbReference type="EMBL" id="GEEE01004202">
    <property type="protein sequence ID" value="JAP59023.1"/>
    <property type="molecule type" value="Transcribed_RNA"/>
</dbReference>
<protein>
    <submittedName>
        <fullName evidence="1">Uncharacterized protein</fullName>
    </submittedName>
</protein>